<comment type="subcellular location">
    <subcellularLocation>
        <location evidence="1">Membrane</location>
    </subcellularLocation>
</comment>
<keyword evidence="4" id="KW-0342">GTP-binding</keyword>
<dbReference type="Gene3D" id="3.40.50.300">
    <property type="entry name" value="P-loop containing nucleotide triphosphate hydrolases"/>
    <property type="match status" value="1"/>
</dbReference>
<proteinExistence type="predicted"/>
<dbReference type="GO" id="GO:0003924">
    <property type="term" value="F:GTPase activity"/>
    <property type="evidence" value="ECO:0007669"/>
    <property type="project" value="InterPro"/>
</dbReference>
<dbReference type="SUPFAM" id="SSF52540">
    <property type="entry name" value="P-loop containing nucleoside triphosphate hydrolases"/>
    <property type="match status" value="1"/>
</dbReference>
<dbReference type="PANTHER" id="PTHR10465:SF0">
    <property type="entry name" value="SARCALUMENIN"/>
    <property type="match status" value="1"/>
</dbReference>
<sequence>MQRCRDAEMQGFEMSNTNLQERTEQLAQKINWFDQLMHKYADITASLNIVPPAEAGSMALSAKQIIEKVSEQQKDAVNLRIGIIGRVKAGKSSLLNALLFEGKDVLPKAATPMTASLTVLRYAESAYAEVEFFSREDRAELAKAAEEYDQRFQSLLEEKRQQFESRPKRPGALAPVFDENRQKEQIRRKLNTEAPHLDGAKALYEEIKSNSHRMPDASVQRVEAHSVEALQEKLNDYVAAKGQFTAFTKCLNVYLPLPALQNLEVVDTPGVNDPIKSREARTMSELHKCHAAFVVSPAGQFLNDADLELMGRLSGHNGVEEVFLVASQVDLQLFGSERQRFEGRLPEVLQGVRQTLATHAEGNLKNQEGMQSGKGLQTLRKHLQERLTISSSVAHTLATKPEMAAQDQNIAHVKQLFEQHYASYFSTSENARIHYLDIAGIEKVEGLLQDVRKRRDAIVQRNILAFLEAQDELHAKRVQYAPQVIEKSKRQLETFSKTDLSKQIESIRKKSAQCVRVVEAAVGSKARETADLLRSQMRDEVKLLFTRMRSEASSAKGTETETYTVNSSGVISWFARKLGLGGTERRSRTVNTLNATEIRNAVEALNMALEDCLQKPVKKINRNFRHALEGAIITELRSKKVVDDSELDFTILAQSCEKTISKLARDFVEPKVPGIPKSLAQNGTLRGSRADEYYEEAMQYVSNINDFASRTAKETTEKFEQDITNAKIGSGLFEQLDERLQSLEKQVSDKEAVIRRYNDLLNELQGA</sequence>
<evidence type="ECO:0000256" key="1">
    <source>
        <dbReference type="ARBA" id="ARBA00004370"/>
    </source>
</evidence>
<dbReference type="Pfam" id="PF00350">
    <property type="entry name" value="Dynamin_N"/>
    <property type="match status" value="1"/>
</dbReference>
<accession>A0A3M6Q639</accession>
<keyword evidence="9" id="KW-1185">Reference proteome</keyword>
<dbReference type="Proteomes" id="UP000267035">
    <property type="component" value="Unassembled WGS sequence"/>
</dbReference>
<evidence type="ECO:0000256" key="4">
    <source>
        <dbReference type="ARBA" id="ARBA00023134"/>
    </source>
</evidence>
<evidence type="ECO:0000256" key="2">
    <source>
        <dbReference type="ARBA" id="ARBA00022741"/>
    </source>
</evidence>
<dbReference type="AlphaFoldDB" id="A0A3M6Q639"/>
<evidence type="ECO:0000313" key="9">
    <source>
        <dbReference type="Proteomes" id="UP000267035"/>
    </source>
</evidence>
<reference evidence="8 9" key="1">
    <citation type="submission" date="2018-10" db="EMBL/GenBank/DDBJ databases">
        <title>Comamonadaceae CDC group NO-1 genome sequencing and assembly.</title>
        <authorList>
            <person name="Bernier A.-M."/>
            <person name="Bernard K."/>
        </authorList>
    </citation>
    <scope>NUCLEOTIDE SEQUENCE [LARGE SCALE GENOMIC DNA]</scope>
    <source>
        <strain evidence="8 9">NML161473</strain>
    </source>
</reference>
<evidence type="ECO:0000256" key="6">
    <source>
        <dbReference type="SAM" id="Coils"/>
    </source>
</evidence>
<evidence type="ECO:0000256" key="5">
    <source>
        <dbReference type="ARBA" id="ARBA00023136"/>
    </source>
</evidence>
<evidence type="ECO:0000259" key="7">
    <source>
        <dbReference type="Pfam" id="PF00350"/>
    </source>
</evidence>
<keyword evidence="6" id="KW-0175">Coiled coil</keyword>
<dbReference type="GO" id="GO:0005525">
    <property type="term" value="F:GTP binding"/>
    <property type="evidence" value="ECO:0007669"/>
    <property type="project" value="UniProtKB-KW"/>
</dbReference>
<evidence type="ECO:0000256" key="3">
    <source>
        <dbReference type="ARBA" id="ARBA00022801"/>
    </source>
</evidence>
<dbReference type="GO" id="GO:0016020">
    <property type="term" value="C:membrane"/>
    <property type="evidence" value="ECO:0007669"/>
    <property type="project" value="UniProtKB-SubCell"/>
</dbReference>
<dbReference type="InterPro" id="IPR045063">
    <property type="entry name" value="Dynamin_N"/>
</dbReference>
<keyword evidence="3" id="KW-0378">Hydrolase</keyword>
<dbReference type="EMBL" id="RDQL01000011">
    <property type="protein sequence ID" value="RMW98653.1"/>
    <property type="molecule type" value="Genomic_DNA"/>
</dbReference>
<dbReference type="InterPro" id="IPR027417">
    <property type="entry name" value="P-loop_NTPase"/>
</dbReference>
<organism evidence="8 9">
    <name type="scientific">Allofranklinella schreckenbergeri</name>
    <dbReference type="NCBI Taxonomy" id="1076744"/>
    <lineage>
        <taxon>Bacteria</taxon>
        <taxon>Pseudomonadati</taxon>
        <taxon>Pseudomonadota</taxon>
        <taxon>Betaproteobacteria</taxon>
        <taxon>Burkholderiales</taxon>
        <taxon>Comamonadaceae</taxon>
        <taxon>Allofranklinella</taxon>
    </lineage>
</organism>
<gene>
    <name evidence="8" type="ORF">EBQ25_08780</name>
</gene>
<feature type="coiled-coil region" evidence="6">
    <location>
        <begin position="733"/>
        <end position="760"/>
    </location>
</feature>
<protein>
    <recommendedName>
        <fullName evidence="7">Dynamin N-terminal domain-containing protein</fullName>
    </recommendedName>
</protein>
<dbReference type="PANTHER" id="PTHR10465">
    <property type="entry name" value="TRANSMEMBRANE GTPASE FZO1"/>
    <property type="match status" value="1"/>
</dbReference>
<evidence type="ECO:0000313" key="8">
    <source>
        <dbReference type="EMBL" id="RMW98653.1"/>
    </source>
</evidence>
<dbReference type="InterPro" id="IPR027094">
    <property type="entry name" value="Mitofusin_fam"/>
</dbReference>
<feature type="domain" description="Dynamin N-terminal" evidence="7">
    <location>
        <begin position="81"/>
        <end position="318"/>
    </location>
</feature>
<comment type="caution">
    <text evidence="8">The sequence shown here is derived from an EMBL/GenBank/DDBJ whole genome shotgun (WGS) entry which is preliminary data.</text>
</comment>
<name>A0A3M6Q639_9BURK</name>
<keyword evidence="2" id="KW-0547">Nucleotide-binding</keyword>
<keyword evidence="5" id="KW-0472">Membrane</keyword>